<feature type="domain" description="Beta-lactamase-like ARB-00930-like C-terminal" evidence="3">
    <location>
        <begin position="474"/>
        <end position="624"/>
    </location>
</feature>
<keyword evidence="1" id="KW-0732">Signal</keyword>
<evidence type="ECO:0000256" key="1">
    <source>
        <dbReference type="SAM" id="SignalP"/>
    </source>
</evidence>
<feature type="chain" id="PRO_5034626112" evidence="1">
    <location>
        <begin position="22"/>
        <end position="625"/>
    </location>
</feature>
<proteinExistence type="predicted"/>
<dbReference type="EMBL" id="WWBZ02000016">
    <property type="protein sequence ID" value="KAF4309734.1"/>
    <property type="molecule type" value="Genomic_DNA"/>
</dbReference>
<comment type="caution">
    <text evidence="4">The sequence shown here is derived from an EMBL/GenBank/DDBJ whole genome shotgun (WGS) entry which is preliminary data.</text>
</comment>
<dbReference type="Pfam" id="PF00144">
    <property type="entry name" value="Beta-lactamase"/>
    <property type="match status" value="1"/>
</dbReference>
<dbReference type="InterPro" id="IPR012338">
    <property type="entry name" value="Beta-lactam/transpept-like"/>
</dbReference>
<dbReference type="SUPFAM" id="SSF56601">
    <property type="entry name" value="beta-lactamase/transpeptidase-like"/>
    <property type="match status" value="1"/>
</dbReference>
<sequence length="625" mass="66336">MLSPTSIDLLALASYATLASAAWPPAPDAFIAGATTQNCPFSGQIFPSPSSPGSSSAINAAHSSLKSQLDAALQPAARNPLGIQLNGDFLSIGVFSTADGNGSSEGTLFDYHYAVPGQANATTGAKTDRNTIFRIGSISKLLTVYTLLVERGDLDWNQPITKFIPGLTDSDNDDDDEDFSRIRWDDITIGALASHLSGIARDYAWPDFVTNFTQVPALETLVGVNTSGITPDDISPCALPLVNPTSLPLCTQFIAGLETLGPYFPAFESPAYSNAGFHLLGTVIENMTGEAFDDVFQRNLLDPLNLSSTSVKAPKDETHAVIPGGNKLLAQWGIDLGEENPAGGMYSSVADLSAIGRSILRSSLLSPALTRRWLKPHSRTSDDGVAIGAPWEISSFRIPLTANVSAVDGDIPTTRADIYTKTGSLGLYNSMVGLDPDRNWGFVVLGAGPSSSVSASYVSDLIARTYTPAFEAAAREEAAAAFAGTYVAKGVGNDSTLTLALQPERPGIGVAKWTSNGVDVLKVLSSSFSSSSNTTEKAAPTGNIRMYPARLRSKTKVAFRALFEPLPSSTLGGPMESVCRTWFSADVAQIADKMIDDVVVGVDEKTGRAQWVEVRAWRMRYERVG</sequence>
<keyword evidence="5" id="KW-1185">Reference proteome</keyword>
<accession>A0A8H4IYW5</accession>
<evidence type="ECO:0000313" key="4">
    <source>
        <dbReference type="EMBL" id="KAF4309734.1"/>
    </source>
</evidence>
<feature type="domain" description="Beta-lactamase-related" evidence="2">
    <location>
        <begin position="117"/>
        <end position="463"/>
    </location>
</feature>
<name>A0A8H4IYW5_9PEZI</name>
<protein>
    <submittedName>
        <fullName evidence="4">Beta-lactamase-related protein</fullName>
    </submittedName>
</protein>
<dbReference type="PANTHER" id="PTHR22935">
    <property type="entry name" value="PENICILLIN-BINDING PROTEIN"/>
    <property type="match status" value="1"/>
</dbReference>
<evidence type="ECO:0000259" key="2">
    <source>
        <dbReference type="Pfam" id="PF00144"/>
    </source>
</evidence>
<dbReference type="InterPro" id="IPR058664">
    <property type="entry name" value="ARB_00930-like_C"/>
</dbReference>
<dbReference type="InterPro" id="IPR051478">
    <property type="entry name" value="Beta-lactamase-like_AB/R"/>
</dbReference>
<reference evidence="4" key="1">
    <citation type="submission" date="2020-04" db="EMBL/GenBank/DDBJ databases">
        <title>Genome Assembly and Annotation of Botryosphaeria dothidea sdau 11-99, a Latent Pathogen of Apple Fruit Ring Rot in China.</title>
        <authorList>
            <person name="Yu C."/>
            <person name="Diao Y."/>
            <person name="Lu Q."/>
            <person name="Zhao J."/>
            <person name="Cui S."/>
            <person name="Peng C."/>
            <person name="He B."/>
            <person name="Liu H."/>
        </authorList>
    </citation>
    <scope>NUCLEOTIDE SEQUENCE [LARGE SCALE GENOMIC DNA]</scope>
    <source>
        <strain evidence="4">Sdau11-99</strain>
    </source>
</reference>
<dbReference type="PANTHER" id="PTHR22935:SF97">
    <property type="entry name" value="BETA-LACTAMASE-RELATED DOMAIN-CONTAINING PROTEIN"/>
    <property type="match status" value="1"/>
</dbReference>
<dbReference type="AlphaFoldDB" id="A0A8H4IYW5"/>
<dbReference type="Proteomes" id="UP000572817">
    <property type="component" value="Unassembled WGS sequence"/>
</dbReference>
<evidence type="ECO:0000259" key="3">
    <source>
        <dbReference type="Pfam" id="PF26335"/>
    </source>
</evidence>
<dbReference type="Pfam" id="PF26335">
    <property type="entry name" value="ARB_00930_C"/>
    <property type="match status" value="1"/>
</dbReference>
<evidence type="ECO:0000313" key="5">
    <source>
        <dbReference type="Proteomes" id="UP000572817"/>
    </source>
</evidence>
<gene>
    <name evidence="4" type="ORF">GTA08_BOTSDO02639</name>
</gene>
<feature type="signal peptide" evidence="1">
    <location>
        <begin position="1"/>
        <end position="21"/>
    </location>
</feature>
<dbReference type="InterPro" id="IPR001466">
    <property type="entry name" value="Beta-lactam-related"/>
</dbReference>
<organism evidence="4 5">
    <name type="scientific">Botryosphaeria dothidea</name>
    <dbReference type="NCBI Taxonomy" id="55169"/>
    <lineage>
        <taxon>Eukaryota</taxon>
        <taxon>Fungi</taxon>
        <taxon>Dikarya</taxon>
        <taxon>Ascomycota</taxon>
        <taxon>Pezizomycotina</taxon>
        <taxon>Dothideomycetes</taxon>
        <taxon>Dothideomycetes incertae sedis</taxon>
        <taxon>Botryosphaeriales</taxon>
        <taxon>Botryosphaeriaceae</taxon>
        <taxon>Botryosphaeria</taxon>
    </lineage>
</organism>
<dbReference type="OrthoDB" id="10250282at2759"/>
<dbReference type="Gene3D" id="3.40.710.10">
    <property type="entry name" value="DD-peptidase/beta-lactamase superfamily"/>
    <property type="match status" value="1"/>
</dbReference>